<gene>
    <name evidence="1" type="ORF">SAE02_18530</name>
</gene>
<accession>A0A512DMI9</accession>
<proteinExistence type="predicted"/>
<dbReference type="AlphaFoldDB" id="A0A512DMI9"/>
<evidence type="ECO:0000313" key="2">
    <source>
        <dbReference type="Proteomes" id="UP000321523"/>
    </source>
</evidence>
<reference evidence="1 2" key="1">
    <citation type="submission" date="2019-07" db="EMBL/GenBank/DDBJ databases">
        <title>Whole genome shotgun sequence of Skermanella aerolata NBRC 106429.</title>
        <authorList>
            <person name="Hosoyama A."/>
            <person name="Uohara A."/>
            <person name="Ohji S."/>
            <person name="Ichikawa N."/>
        </authorList>
    </citation>
    <scope>NUCLEOTIDE SEQUENCE [LARGE SCALE GENOMIC DNA]</scope>
    <source>
        <strain evidence="1 2">NBRC 106429</strain>
    </source>
</reference>
<dbReference type="RefSeq" id="WP_044426594.1">
    <property type="nucleotide sequence ID" value="NZ_BJYZ01000007.1"/>
</dbReference>
<comment type="caution">
    <text evidence="1">The sequence shown here is derived from an EMBL/GenBank/DDBJ whole genome shotgun (WGS) entry which is preliminary data.</text>
</comment>
<dbReference type="OrthoDB" id="7585928at2"/>
<dbReference type="Proteomes" id="UP000321523">
    <property type="component" value="Unassembled WGS sequence"/>
</dbReference>
<sequence length="79" mass="8649">MTVRLSDRVIVLEGDCPVDEAEALLDLLLANPNAPVDWTACRQLHSSLVQVLLAARPAMRGVPESSFLQRWIVPIVQGS</sequence>
<protein>
    <submittedName>
        <fullName evidence="1">Uncharacterized protein</fullName>
    </submittedName>
</protein>
<name>A0A512DMI9_9PROT</name>
<evidence type="ECO:0000313" key="1">
    <source>
        <dbReference type="EMBL" id="GEO37705.1"/>
    </source>
</evidence>
<dbReference type="EMBL" id="BJYZ01000007">
    <property type="protein sequence ID" value="GEO37705.1"/>
    <property type="molecule type" value="Genomic_DNA"/>
</dbReference>
<keyword evidence="2" id="KW-1185">Reference proteome</keyword>
<organism evidence="1 2">
    <name type="scientific">Skermanella aerolata</name>
    <dbReference type="NCBI Taxonomy" id="393310"/>
    <lineage>
        <taxon>Bacteria</taxon>
        <taxon>Pseudomonadati</taxon>
        <taxon>Pseudomonadota</taxon>
        <taxon>Alphaproteobacteria</taxon>
        <taxon>Rhodospirillales</taxon>
        <taxon>Azospirillaceae</taxon>
        <taxon>Skermanella</taxon>
    </lineage>
</organism>